<evidence type="ECO:0000259" key="2">
    <source>
        <dbReference type="Pfam" id="PF11774"/>
    </source>
</evidence>
<feature type="region of interest" description="Disordered" evidence="1">
    <location>
        <begin position="58"/>
        <end position="77"/>
    </location>
</feature>
<reference evidence="3" key="1">
    <citation type="submission" date="2021-02" db="EMBL/GenBank/DDBJ databases">
        <title>Phycicoccus sp. MQZ13P-5T, whole genome shotgun sequence.</title>
        <authorList>
            <person name="Tuo L."/>
        </authorList>
    </citation>
    <scope>NUCLEOTIDE SEQUENCE</scope>
    <source>
        <strain evidence="3">MQZ13P-5</strain>
    </source>
</reference>
<protein>
    <submittedName>
        <fullName evidence="3">Lsr2 family protein</fullName>
    </submittedName>
</protein>
<feature type="compositionally biased region" description="Low complexity" evidence="1">
    <location>
        <begin position="58"/>
        <end position="75"/>
    </location>
</feature>
<sequence length="107" mass="11791">MAQRTVTILSDDLDGKESADIQTVAFGFDGASYEIDLSKKNRAAMERALAPYLNAARKATSTRARTTPSRRATVTSDDRDWLRKNGFPDVKDRGRLTKAATDALKGR</sequence>
<dbReference type="EMBL" id="JAFDVD010000024">
    <property type="protein sequence ID" value="MBM6402317.1"/>
    <property type="molecule type" value="Genomic_DNA"/>
</dbReference>
<dbReference type="InterPro" id="IPR024412">
    <property type="entry name" value="Lsr2_dim_dom"/>
</dbReference>
<evidence type="ECO:0000313" key="4">
    <source>
        <dbReference type="Proteomes" id="UP001430172"/>
    </source>
</evidence>
<proteinExistence type="predicted"/>
<dbReference type="Gene3D" id="3.30.60.230">
    <property type="entry name" value="Lsr2, dimerization domain"/>
    <property type="match status" value="1"/>
</dbReference>
<evidence type="ECO:0000313" key="3">
    <source>
        <dbReference type="EMBL" id="MBM6402317.1"/>
    </source>
</evidence>
<name>A0ABS2CR01_9MICO</name>
<gene>
    <name evidence="3" type="ORF">JQN70_18120</name>
</gene>
<dbReference type="Proteomes" id="UP001430172">
    <property type="component" value="Unassembled WGS sequence"/>
</dbReference>
<organism evidence="3 4">
    <name type="scientific">Phycicoccus sonneratiae</name>
    <dbReference type="NCBI Taxonomy" id="2807628"/>
    <lineage>
        <taxon>Bacteria</taxon>
        <taxon>Bacillati</taxon>
        <taxon>Actinomycetota</taxon>
        <taxon>Actinomycetes</taxon>
        <taxon>Micrococcales</taxon>
        <taxon>Intrasporangiaceae</taxon>
        <taxon>Phycicoccus</taxon>
    </lineage>
</organism>
<comment type="caution">
    <text evidence="3">The sequence shown here is derived from an EMBL/GenBank/DDBJ whole genome shotgun (WGS) entry which is preliminary data.</text>
</comment>
<keyword evidence="4" id="KW-1185">Reference proteome</keyword>
<dbReference type="Pfam" id="PF11774">
    <property type="entry name" value="Lsr2"/>
    <property type="match status" value="1"/>
</dbReference>
<dbReference type="InterPro" id="IPR042261">
    <property type="entry name" value="Lsr2-like_dimerization"/>
</dbReference>
<evidence type="ECO:0000256" key="1">
    <source>
        <dbReference type="SAM" id="MobiDB-lite"/>
    </source>
</evidence>
<feature type="domain" description="Lsr2 dimerization" evidence="2">
    <location>
        <begin position="1"/>
        <end position="59"/>
    </location>
</feature>
<dbReference type="RefSeq" id="WP_204132788.1">
    <property type="nucleotide sequence ID" value="NZ_JAFDVD010000024.1"/>
</dbReference>
<accession>A0ABS2CR01</accession>